<dbReference type="InterPro" id="IPR012951">
    <property type="entry name" value="BBE"/>
</dbReference>
<dbReference type="InterPro" id="IPR036318">
    <property type="entry name" value="FAD-bd_PCMH-like_sf"/>
</dbReference>
<feature type="signal peptide" evidence="3">
    <location>
        <begin position="1"/>
        <end position="23"/>
    </location>
</feature>
<comment type="similarity">
    <text evidence="1">Belongs to the oxygen-dependent FAD-linked oxidoreductase family.</text>
</comment>
<name>A0A6A6DPS8_9PEZI</name>
<keyword evidence="3" id="KW-0732">Signal</keyword>
<sequence length="661" mass="72592">MAPAFSSILIATELLFLFALAQGQASPRQPIQPASTVVPNNSPAGAPLFKGETIQLTDRVVESLANAPSTAEYADLFAFDDGSGLNSTRRKGFCKTYPGDQNWPSDRAWHVFDSLLDGALIPTVPLAAPCYNSKWGPMDPQKCGHITARFNSPYLHEDDPTSIMFPIYQGRTCMPGNTGNCTLGGFPEYAVNATNVAQIQLALNFARNNDLRLVVKNTGHCYLGKSSGGGALSIWMHNNKQIDFLPEYEGDSYSGPAMKLGSGVTVVEVYAAAEKYGVSALGGISPSVGYAGGYFAGGGHTPLAGLYGMAADHVMAIRLVTADGRFITASEKSHPDLYWALRGGGGGTYGVVTSIVIRVLPKVPVTTAAFSFQSSKNVSKEAFWLAVRKYYELHIPFTDAGTYSFYFIFNQNETKDGELNFDMRSFFAPNHTIESFSALTKPWFDTLKDLGIPWTTKPNQTYFESYYPAYMSSWGHRLFPVGTVKTMAGNRLLPRGHFQDEAKFNATFEVLKQHVANGFHLGGYHQAPRNRANADNAVSTAWRETVSFLIFGSRPVPDNATVVDMKAATDELTDRILKPWRDVAPPNEGGGSYLNEAAVMEPEWQHSFYGLQYERMLGVKRKWDHRGVFYGTTAVGSEEWEVRDGDRGVQTQDGRLCRVSR</sequence>
<reference evidence="5" key="1">
    <citation type="journal article" date="2020" name="Stud. Mycol.">
        <title>101 Dothideomycetes genomes: a test case for predicting lifestyles and emergence of pathogens.</title>
        <authorList>
            <person name="Haridas S."/>
            <person name="Albert R."/>
            <person name="Binder M."/>
            <person name="Bloem J."/>
            <person name="Labutti K."/>
            <person name="Salamov A."/>
            <person name="Andreopoulos B."/>
            <person name="Baker S."/>
            <person name="Barry K."/>
            <person name="Bills G."/>
            <person name="Bluhm B."/>
            <person name="Cannon C."/>
            <person name="Castanera R."/>
            <person name="Culley D."/>
            <person name="Daum C."/>
            <person name="Ezra D."/>
            <person name="Gonzalez J."/>
            <person name="Henrissat B."/>
            <person name="Kuo A."/>
            <person name="Liang C."/>
            <person name="Lipzen A."/>
            <person name="Lutzoni F."/>
            <person name="Magnuson J."/>
            <person name="Mondo S."/>
            <person name="Nolan M."/>
            <person name="Ohm R."/>
            <person name="Pangilinan J."/>
            <person name="Park H.-J."/>
            <person name="Ramirez L."/>
            <person name="Alfaro M."/>
            <person name="Sun H."/>
            <person name="Tritt A."/>
            <person name="Yoshinaga Y."/>
            <person name="Zwiers L.-H."/>
            <person name="Turgeon B."/>
            <person name="Goodwin S."/>
            <person name="Spatafora J."/>
            <person name="Crous P."/>
            <person name="Grigoriev I."/>
        </authorList>
    </citation>
    <scope>NUCLEOTIDE SEQUENCE</scope>
    <source>
        <strain evidence="5">CBS 207.26</strain>
    </source>
</reference>
<feature type="chain" id="PRO_5025677678" evidence="3">
    <location>
        <begin position="24"/>
        <end position="661"/>
    </location>
</feature>
<dbReference type="Pfam" id="PF08031">
    <property type="entry name" value="BBE"/>
    <property type="match status" value="1"/>
</dbReference>
<proteinExistence type="inferred from homology"/>
<evidence type="ECO:0000313" key="6">
    <source>
        <dbReference type="Proteomes" id="UP000800200"/>
    </source>
</evidence>
<protein>
    <submittedName>
        <fullName evidence="5">FAD-binding domain-containing protein</fullName>
    </submittedName>
</protein>
<dbReference type="Pfam" id="PF01565">
    <property type="entry name" value="FAD_binding_4"/>
    <property type="match status" value="1"/>
</dbReference>
<dbReference type="InterPro" id="IPR016169">
    <property type="entry name" value="FAD-bd_PCMH_sub2"/>
</dbReference>
<feature type="domain" description="FAD-binding PCMH-type" evidence="4">
    <location>
        <begin position="183"/>
        <end position="362"/>
    </location>
</feature>
<keyword evidence="2" id="KW-0560">Oxidoreductase</keyword>
<dbReference type="Proteomes" id="UP000800200">
    <property type="component" value="Unassembled WGS sequence"/>
</dbReference>
<evidence type="ECO:0000256" key="3">
    <source>
        <dbReference type="SAM" id="SignalP"/>
    </source>
</evidence>
<gene>
    <name evidence="5" type="ORF">K469DRAFT_595041</name>
</gene>
<dbReference type="OrthoDB" id="9983560at2759"/>
<dbReference type="InterPro" id="IPR050432">
    <property type="entry name" value="FAD-linked_Oxidoreductases_BP"/>
</dbReference>
<dbReference type="Gene3D" id="3.30.465.10">
    <property type="match status" value="1"/>
</dbReference>
<dbReference type="PROSITE" id="PS51387">
    <property type="entry name" value="FAD_PCMH"/>
    <property type="match status" value="1"/>
</dbReference>
<dbReference type="GO" id="GO:0016491">
    <property type="term" value="F:oxidoreductase activity"/>
    <property type="evidence" value="ECO:0007669"/>
    <property type="project" value="UniProtKB-KW"/>
</dbReference>
<evidence type="ECO:0000313" key="5">
    <source>
        <dbReference type="EMBL" id="KAF2179656.1"/>
    </source>
</evidence>
<dbReference type="PANTHER" id="PTHR13878:SF91">
    <property type="entry name" value="FAD BINDING DOMAIN PROTEIN (AFU_ORTHOLOGUE AFUA_6G12070)-RELATED"/>
    <property type="match status" value="1"/>
</dbReference>
<dbReference type="PANTHER" id="PTHR13878">
    <property type="entry name" value="GULONOLACTONE OXIDASE"/>
    <property type="match status" value="1"/>
</dbReference>
<organism evidence="5 6">
    <name type="scientific">Zopfia rhizophila CBS 207.26</name>
    <dbReference type="NCBI Taxonomy" id="1314779"/>
    <lineage>
        <taxon>Eukaryota</taxon>
        <taxon>Fungi</taxon>
        <taxon>Dikarya</taxon>
        <taxon>Ascomycota</taxon>
        <taxon>Pezizomycotina</taxon>
        <taxon>Dothideomycetes</taxon>
        <taxon>Dothideomycetes incertae sedis</taxon>
        <taxon>Zopfiaceae</taxon>
        <taxon>Zopfia</taxon>
    </lineage>
</organism>
<dbReference type="InterPro" id="IPR016166">
    <property type="entry name" value="FAD-bd_PCMH"/>
</dbReference>
<dbReference type="EMBL" id="ML994664">
    <property type="protein sequence ID" value="KAF2179656.1"/>
    <property type="molecule type" value="Genomic_DNA"/>
</dbReference>
<dbReference type="AlphaFoldDB" id="A0A6A6DPS8"/>
<evidence type="ECO:0000259" key="4">
    <source>
        <dbReference type="PROSITE" id="PS51387"/>
    </source>
</evidence>
<evidence type="ECO:0000256" key="2">
    <source>
        <dbReference type="ARBA" id="ARBA00023002"/>
    </source>
</evidence>
<evidence type="ECO:0000256" key="1">
    <source>
        <dbReference type="ARBA" id="ARBA00005466"/>
    </source>
</evidence>
<dbReference type="SUPFAM" id="SSF56176">
    <property type="entry name" value="FAD-binding/transporter-associated domain-like"/>
    <property type="match status" value="1"/>
</dbReference>
<dbReference type="InterPro" id="IPR006094">
    <property type="entry name" value="Oxid_FAD_bind_N"/>
</dbReference>
<accession>A0A6A6DPS8</accession>
<dbReference type="GO" id="GO:0071949">
    <property type="term" value="F:FAD binding"/>
    <property type="evidence" value="ECO:0007669"/>
    <property type="project" value="InterPro"/>
</dbReference>
<keyword evidence="6" id="KW-1185">Reference proteome</keyword>